<gene>
    <name evidence="1" type="ORF">COU95_01760</name>
</gene>
<evidence type="ECO:0000313" key="2">
    <source>
        <dbReference type="Proteomes" id="UP000231474"/>
    </source>
</evidence>
<dbReference type="SUPFAM" id="SSF75005">
    <property type="entry name" value="Arabinanase/levansucrase/invertase"/>
    <property type="match status" value="1"/>
</dbReference>
<sequence>MILSFLKTNKFTNFRFFLILIFLLAALPLTISLVQKRQEIRKEAASSSPPSATLGDYWQGKAAWKFLRKLTLANTGWSYGYGAGAHIEVINGVWYLFSRKVNWGDKPSYCPFLNETLGTEVRKSLDKGETWSQPVNIIIPQEGKPWECAATDGDAYYDSSRNKWHYLFQCLDRNNTWRGCHLEKDGPDPMSLFKETHANPVILAKQLWGKICNESSDDCVKIPGGVNRVFDEETWDIFHYDGTYFYVGFHGFDGTRGYRGIAKTPDFINWVAGDQNQGVPKDTVLDLYDTAGWRENWNSGGPIGFGAGSILFDNSYYYLLSEAPDINLACTDGQNWDWGIFRSQSLTNTSWEQFPAGNPILYSSKYSESDGQPLPCNPAYARLFKDPETNVIYLHYSRGSTDYNYDGIYIYQLVPSNNLLQNGDLWKCRAENWQKFPTGPTNLVVYRYPNFSSDGGCYLATNCGASSCQAGQSIYQDINVSNISSKNVTYGGKFATDGGTGVLNLAIFELDANFAIITSHQTTLNPTPTYQSVEKNLVLNDQTKTVRFQLYLNSPHTFKADEMFFETTVEPAPTLSLSPGWNEITWPDVSGKKASDVPVECPIAVVKENFWFKPYIRNFGGVNFNFEKGRIYYLKCNQAVIWQL</sequence>
<dbReference type="AlphaFoldDB" id="A0A2M8L3P8"/>
<accession>A0A2M8L3P8</accession>
<dbReference type="EMBL" id="PFEK01000034">
    <property type="protein sequence ID" value="PJE67551.1"/>
    <property type="molecule type" value="Genomic_DNA"/>
</dbReference>
<reference evidence="2" key="1">
    <citation type="submission" date="2017-09" db="EMBL/GenBank/DDBJ databases">
        <title>Depth-based differentiation of microbial function through sediment-hosted aquifers and enrichment of novel symbionts in the deep terrestrial subsurface.</title>
        <authorList>
            <person name="Probst A.J."/>
            <person name="Ladd B."/>
            <person name="Jarett J.K."/>
            <person name="Geller-Mcgrath D.E."/>
            <person name="Sieber C.M.K."/>
            <person name="Emerson J.B."/>
            <person name="Anantharaman K."/>
            <person name="Thomas B.C."/>
            <person name="Malmstrom R."/>
            <person name="Stieglmeier M."/>
            <person name="Klingl A."/>
            <person name="Woyke T."/>
            <person name="Ryan C.M."/>
            <person name="Banfield J.F."/>
        </authorList>
    </citation>
    <scope>NUCLEOTIDE SEQUENCE [LARGE SCALE GENOMIC DNA]</scope>
</reference>
<organism evidence="1 2">
    <name type="scientific">Candidatus Shapirobacteria bacterium CG10_big_fil_rev_8_21_14_0_10_40_9</name>
    <dbReference type="NCBI Taxonomy" id="1974888"/>
    <lineage>
        <taxon>Bacteria</taxon>
        <taxon>Candidatus Shapironibacteriota</taxon>
    </lineage>
</organism>
<dbReference type="Gene3D" id="2.60.120.260">
    <property type="entry name" value="Galactose-binding domain-like"/>
    <property type="match status" value="1"/>
</dbReference>
<name>A0A2M8L3P8_9BACT</name>
<comment type="caution">
    <text evidence="1">The sequence shown here is derived from an EMBL/GenBank/DDBJ whole genome shotgun (WGS) entry which is preliminary data.</text>
</comment>
<dbReference type="InterPro" id="IPR023296">
    <property type="entry name" value="Glyco_hydro_beta-prop_sf"/>
</dbReference>
<protein>
    <submittedName>
        <fullName evidence="1">Uncharacterized protein</fullName>
    </submittedName>
</protein>
<proteinExistence type="predicted"/>
<dbReference type="Proteomes" id="UP000231474">
    <property type="component" value="Unassembled WGS sequence"/>
</dbReference>
<evidence type="ECO:0000313" key="1">
    <source>
        <dbReference type="EMBL" id="PJE67551.1"/>
    </source>
</evidence>